<organism evidence="2 3">
    <name type="scientific">Mycena alexandri</name>
    <dbReference type="NCBI Taxonomy" id="1745969"/>
    <lineage>
        <taxon>Eukaryota</taxon>
        <taxon>Fungi</taxon>
        <taxon>Dikarya</taxon>
        <taxon>Basidiomycota</taxon>
        <taxon>Agaricomycotina</taxon>
        <taxon>Agaricomycetes</taxon>
        <taxon>Agaricomycetidae</taxon>
        <taxon>Agaricales</taxon>
        <taxon>Marasmiineae</taxon>
        <taxon>Mycenaceae</taxon>
        <taxon>Mycena</taxon>
    </lineage>
</organism>
<accession>A0AAD6SMH3</accession>
<dbReference type="AlphaFoldDB" id="A0AAD6SMH3"/>
<feature type="region of interest" description="Disordered" evidence="1">
    <location>
        <begin position="40"/>
        <end position="64"/>
    </location>
</feature>
<proteinExistence type="predicted"/>
<comment type="caution">
    <text evidence="2">The sequence shown here is derived from an EMBL/GenBank/DDBJ whole genome shotgun (WGS) entry which is preliminary data.</text>
</comment>
<protein>
    <submittedName>
        <fullName evidence="2">Uncharacterized protein</fullName>
    </submittedName>
</protein>
<reference evidence="2" key="1">
    <citation type="submission" date="2023-03" db="EMBL/GenBank/DDBJ databases">
        <title>Massive genome expansion in bonnet fungi (Mycena s.s.) driven by repeated elements and novel gene families across ecological guilds.</title>
        <authorList>
            <consortium name="Lawrence Berkeley National Laboratory"/>
            <person name="Harder C.B."/>
            <person name="Miyauchi S."/>
            <person name="Viragh M."/>
            <person name="Kuo A."/>
            <person name="Thoen E."/>
            <person name="Andreopoulos B."/>
            <person name="Lu D."/>
            <person name="Skrede I."/>
            <person name="Drula E."/>
            <person name="Henrissat B."/>
            <person name="Morin E."/>
            <person name="Kohler A."/>
            <person name="Barry K."/>
            <person name="LaButti K."/>
            <person name="Morin E."/>
            <person name="Salamov A."/>
            <person name="Lipzen A."/>
            <person name="Mereny Z."/>
            <person name="Hegedus B."/>
            <person name="Baldrian P."/>
            <person name="Stursova M."/>
            <person name="Weitz H."/>
            <person name="Taylor A."/>
            <person name="Grigoriev I.V."/>
            <person name="Nagy L.G."/>
            <person name="Martin F."/>
            <person name="Kauserud H."/>
        </authorList>
    </citation>
    <scope>NUCLEOTIDE SEQUENCE</scope>
    <source>
        <strain evidence="2">CBHHK200</strain>
    </source>
</reference>
<keyword evidence="3" id="KW-1185">Reference proteome</keyword>
<sequence>MHTENTEWENIANTEYCHQAQSTEIVANRKTQTSKIRKEVSPSAHGKAWRSLPRGEEGGVKRGPWMNEEQGSRVVDHAAKLLNGQQPNLAACNRWLGPQTQIRVRSTTPIVAEGLSDLIITTPQFILTHTHRSETPWPYHHSVEKKPGYKGPRYNPYTLCSTVLNTLLAQPIRGKEIRKGTI</sequence>
<evidence type="ECO:0000313" key="2">
    <source>
        <dbReference type="EMBL" id="KAJ7029313.1"/>
    </source>
</evidence>
<name>A0AAD6SMH3_9AGAR</name>
<dbReference type="Proteomes" id="UP001218188">
    <property type="component" value="Unassembled WGS sequence"/>
</dbReference>
<evidence type="ECO:0000256" key="1">
    <source>
        <dbReference type="SAM" id="MobiDB-lite"/>
    </source>
</evidence>
<evidence type="ECO:0000313" key="3">
    <source>
        <dbReference type="Proteomes" id="UP001218188"/>
    </source>
</evidence>
<dbReference type="EMBL" id="JARJCM010000102">
    <property type="protein sequence ID" value="KAJ7029313.1"/>
    <property type="molecule type" value="Genomic_DNA"/>
</dbReference>
<gene>
    <name evidence="2" type="ORF">C8F04DRAFT_1187732</name>
</gene>